<comment type="subcellular location">
    <subcellularLocation>
        <location evidence="1">Membrane</location>
    </subcellularLocation>
</comment>
<sequence>ILTVLLAVLFLKSRLNNITGIMFYLFYMLSGVITVATRVDSFLIIFWNFIVLGVIFFVAEIVMRDNSYSRKIFSDRHVGIPSKRGRSRAESATIIGVVLFAVMILVVFPAVTGTAHPFYADPTGSMYPVIKPDSLLIIHGISPSQIRVGDIIVFTAPWDRSINVAHEVIGITAANGTTFFITKGIANAVKDPEPVPAYDVHGMVILAIPYLGYLLLYLYVILPLMLLPVIVKIK</sequence>
<reference evidence="7" key="1">
    <citation type="submission" date="2021-04" db="EMBL/GenBank/DDBJ databases">
        <title>Genomic insights into ecological role and evolution of a novel Thermoplasmata order Candidatus Sysuiplasmatales.</title>
        <authorList>
            <person name="Yuan Y."/>
        </authorList>
    </citation>
    <scope>NUCLEOTIDE SEQUENCE</scope>
    <source>
        <strain evidence="7">YP2-bin.285</strain>
    </source>
</reference>
<dbReference type="PANTHER" id="PTHR10806:SF6">
    <property type="entry name" value="SIGNAL PEPTIDASE COMPLEX CATALYTIC SUBUNIT SEC11"/>
    <property type="match status" value="1"/>
</dbReference>
<organism evidence="7 8">
    <name type="scientific">Candidatus Sysuiplasma superficiale</name>
    <dbReference type="NCBI Taxonomy" id="2823368"/>
    <lineage>
        <taxon>Archaea</taxon>
        <taxon>Methanobacteriati</taxon>
        <taxon>Thermoplasmatota</taxon>
        <taxon>Thermoplasmata</taxon>
        <taxon>Candidatus Sysuiplasmatales</taxon>
        <taxon>Candidatus Sysuiplasmataceae</taxon>
        <taxon>Candidatus Sysuiplasma</taxon>
    </lineage>
</organism>
<dbReference type="GO" id="GO:0004252">
    <property type="term" value="F:serine-type endopeptidase activity"/>
    <property type="evidence" value="ECO:0007669"/>
    <property type="project" value="InterPro"/>
</dbReference>
<feature type="transmembrane region" description="Helical" evidence="5">
    <location>
        <begin position="45"/>
        <end position="63"/>
    </location>
</feature>
<comment type="caution">
    <text evidence="7">The sequence shown here is derived from an EMBL/GenBank/DDBJ whole genome shotgun (WGS) entry which is preliminary data.</text>
</comment>
<feature type="non-terminal residue" evidence="7">
    <location>
        <position position="1"/>
    </location>
</feature>
<keyword evidence="3 5" id="KW-1133">Transmembrane helix</keyword>
<name>A0A8J7YV65_9ARCH</name>
<dbReference type="GO" id="GO:0009003">
    <property type="term" value="F:signal peptidase activity"/>
    <property type="evidence" value="ECO:0007669"/>
    <property type="project" value="UniProtKB-EC"/>
</dbReference>
<dbReference type="Proteomes" id="UP000716004">
    <property type="component" value="Unassembled WGS sequence"/>
</dbReference>
<feature type="transmembrane region" description="Helical" evidence="5">
    <location>
        <begin position="21"/>
        <end position="39"/>
    </location>
</feature>
<evidence type="ECO:0000256" key="4">
    <source>
        <dbReference type="ARBA" id="ARBA00023136"/>
    </source>
</evidence>
<dbReference type="InterPro" id="IPR036286">
    <property type="entry name" value="LexA/Signal_pep-like_sf"/>
</dbReference>
<dbReference type="InterPro" id="IPR019533">
    <property type="entry name" value="Peptidase_S26"/>
</dbReference>
<evidence type="ECO:0000256" key="5">
    <source>
        <dbReference type="SAM" id="Phobius"/>
    </source>
</evidence>
<keyword evidence="4 5" id="KW-0472">Membrane</keyword>
<accession>A0A8J7YV65</accession>
<dbReference type="EMBL" id="JAGVSJ010000063">
    <property type="protein sequence ID" value="MBX8632755.1"/>
    <property type="molecule type" value="Genomic_DNA"/>
</dbReference>
<evidence type="ECO:0000259" key="6">
    <source>
        <dbReference type="Pfam" id="PF10502"/>
    </source>
</evidence>
<dbReference type="SUPFAM" id="SSF51306">
    <property type="entry name" value="LexA/Signal peptidase"/>
    <property type="match status" value="1"/>
</dbReference>
<dbReference type="NCBIfam" id="TIGR02228">
    <property type="entry name" value="sigpep_I_arch"/>
    <property type="match status" value="1"/>
</dbReference>
<dbReference type="EC" id="3.4.21.89" evidence="7"/>
<evidence type="ECO:0000256" key="2">
    <source>
        <dbReference type="ARBA" id="ARBA00022692"/>
    </source>
</evidence>
<gene>
    <name evidence="7" type="ORF">J9259_09630</name>
</gene>
<keyword evidence="7" id="KW-0378">Hydrolase</keyword>
<evidence type="ECO:0000313" key="8">
    <source>
        <dbReference type="Proteomes" id="UP000716004"/>
    </source>
</evidence>
<proteinExistence type="predicted"/>
<evidence type="ECO:0000313" key="7">
    <source>
        <dbReference type="EMBL" id="MBX8632755.1"/>
    </source>
</evidence>
<evidence type="ECO:0000256" key="1">
    <source>
        <dbReference type="ARBA" id="ARBA00004370"/>
    </source>
</evidence>
<feature type="domain" description="Peptidase S26" evidence="6">
    <location>
        <begin position="98"/>
        <end position="171"/>
    </location>
</feature>
<feature type="transmembrane region" description="Helical" evidence="5">
    <location>
        <begin position="92"/>
        <end position="111"/>
    </location>
</feature>
<dbReference type="AlphaFoldDB" id="A0A8J7YV65"/>
<dbReference type="InterPro" id="IPR001733">
    <property type="entry name" value="Peptidase_S26B"/>
</dbReference>
<keyword evidence="2 5" id="KW-0812">Transmembrane</keyword>
<feature type="transmembrane region" description="Helical" evidence="5">
    <location>
        <begin position="210"/>
        <end position="231"/>
    </location>
</feature>
<evidence type="ECO:0000256" key="3">
    <source>
        <dbReference type="ARBA" id="ARBA00022989"/>
    </source>
</evidence>
<dbReference type="GO" id="GO:0016020">
    <property type="term" value="C:membrane"/>
    <property type="evidence" value="ECO:0007669"/>
    <property type="project" value="UniProtKB-SubCell"/>
</dbReference>
<dbReference type="PANTHER" id="PTHR10806">
    <property type="entry name" value="SIGNAL PEPTIDASE COMPLEX CATALYTIC SUBUNIT SEC11"/>
    <property type="match status" value="1"/>
</dbReference>
<dbReference type="GO" id="GO:0006465">
    <property type="term" value="P:signal peptide processing"/>
    <property type="evidence" value="ECO:0007669"/>
    <property type="project" value="InterPro"/>
</dbReference>
<protein>
    <submittedName>
        <fullName evidence="7">Signal peptidase I</fullName>
        <ecNumber evidence="7">3.4.21.89</ecNumber>
    </submittedName>
</protein>
<dbReference type="CDD" id="cd06530">
    <property type="entry name" value="S26_SPase_I"/>
    <property type="match status" value="1"/>
</dbReference>
<dbReference type="Pfam" id="PF10502">
    <property type="entry name" value="Peptidase_S26"/>
    <property type="match status" value="1"/>
</dbReference>